<dbReference type="RefSeq" id="WP_377963646.1">
    <property type="nucleotide sequence ID" value="NZ_JBHZOL010000055.1"/>
</dbReference>
<accession>A0ABW6IDA4</accession>
<dbReference type="Pfam" id="PF06841">
    <property type="entry name" value="Phage_T4_gp19"/>
    <property type="match status" value="1"/>
</dbReference>
<sequence length="160" mass="17260">MPDSNDFNVLACSKFYVSFDGLEDLLVKKVSGIEIKLATAGDTKPFGVSKGGKSTMQATVTGIENGKITIEYVDTVEDDRLMKWYEDFHSEPIKGGGSAAKGQLKTGSIVLYNQGGDEAARWDLTGVAPASYKSSKFEAGATDLATETVEIVYHSIHRVK</sequence>
<proteinExistence type="predicted"/>
<name>A0ABW6IDA4_9CYAN</name>
<organism evidence="1 2">
    <name type="scientific">Almyronema epifaneia S1</name>
    <dbReference type="NCBI Taxonomy" id="2991925"/>
    <lineage>
        <taxon>Bacteria</taxon>
        <taxon>Bacillati</taxon>
        <taxon>Cyanobacteriota</taxon>
        <taxon>Cyanophyceae</taxon>
        <taxon>Nodosilineales</taxon>
        <taxon>Nodosilineaceae</taxon>
        <taxon>Almyronema</taxon>
        <taxon>Almyronema epifaneia</taxon>
    </lineage>
</organism>
<reference evidence="1 2" key="1">
    <citation type="submission" date="2024-10" db="EMBL/GenBank/DDBJ databases">
        <authorList>
            <person name="Ratan Roy A."/>
            <person name="Morales Sandoval P.H."/>
            <person name="De Los Santos Villalobos S."/>
            <person name="Chakraborty S."/>
            <person name="Mukherjee J."/>
        </authorList>
    </citation>
    <scope>NUCLEOTIDE SEQUENCE [LARGE SCALE GENOMIC DNA]</scope>
    <source>
        <strain evidence="1 2">S1</strain>
    </source>
</reference>
<dbReference type="EMBL" id="JBHZOL010000055">
    <property type="protein sequence ID" value="MFE4106160.1"/>
    <property type="molecule type" value="Genomic_DNA"/>
</dbReference>
<evidence type="ECO:0000313" key="2">
    <source>
        <dbReference type="Proteomes" id="UP001600165"/>
    </source>
</evidence>
<dbReference type="InterPro" id="IPR011747">
    <property type="entry name" value="CHP02241"/>
</dbReference>
<dbReference type="PANTHER" id="PTHR38009:SF1">
    <property type="entry name" value="CONSERVED HYPOTHETICAL PHAGE TAIL PROTEIN"/>
    <property type="match status" value="1"/>
</dbReference>
<protein>
    <submittedName>
        <fullName evidence="1">Phage tail protein</fullName>
    </submittedName>
</protein>
<dbReference type="Proteomes" id="UP001600165">
    <property type="component" value="Unassembled WGS sequence"/>
</dbReference>
<evidence type="ECO:0000313" key="1">
    <source>
        <dbReference type="EMBL" id="MFE4106160.1"/>
    </source>
</evidence>
<keyword evidence="2" id="KW-1185">Reference proteome</keyword>
<dbReference type="InterPro" id="IPR010667">
    <property type="entry name" value="Phage_T4_Gp19"/>
</dbReference>
<gene>
    <name evidence="1" type="ORF">ACFVKH_07730</name>
</gene>
<comment type="caution">
    <text evidence="1">The sequence shown here is derived from an EMBL/GenBank/DDBJ whole genome shotgun (WGS) entry which is preliminary data.</text>
</comment>
<dbReference type="PANTHER" id="PTHR38009">
    <property type="entry name" value="CONSERVED HYPOTHETICAL PHAGE TAIL PROTEIN"/>
    <property type="match status" value="1"/>
</dbReference>